<dbReference type="PANTHER" id="PTHR10146:SF14">
    <property type="entry name" value="PYRIDOXAL PHOSPHATE HOMEOSTASIS PROTEIN"/>
    <property type="match status" value="1"/>
</dbReference>
<dbReference type="HAMAP" id="MF_02087">
    <property type="entry name" value="PLP_homeostasis"/>
    <property type="match status" value="1"/>
</dbReference>
<dbReference type="PIRSF" id="PIRSF004848">
    <property type="entry name" value="YBL036c_PLPDEIII"/>
    <property type="match status" value="1"/>
</dbReference>
<sequence length="226" mass="25473">MGVKENLLSIQDRIRKACEKSGREPEAINVVAVTKYVSLDRTIEALHAGIRHIGENRVEGGVEKREAIPDRGTWHFIGSLQSKKVKRMIHLFDYLHSLDRLSLAKEIQKRHEEGKIVKCFVQVNVSGEESKSGISPEETISFVEKLRDFPAIEVTGLMTMAPAVDDPEKVRPYFRKLRELKEEVEKRNYPHAPCRELSMGMSGDFEVAVEEGATFVRIGSALVGES</sequence>
<reference evidence="6 7" key="1">
    <citation type="submission" date="2017-10" db="EMBL/GenBank/DDBJ databases">
        <title>Bacillus sp. nov., a halophilic bacterium isolated from a Yangshapao Lake.</title>
        <authorList>
            <person name="Wang H."/>
        </authorList>
    </citation>
    <scope>NUCLEOTIDE SEQUENCE [LARGE SCALE GENOMIC DNA]</scope>
    <source>
        <strain evidence="6 7">YSP-3</strain>
    </source>
</reference>
<dbReference type="InterPro" id="IPR011078">
    <property type="entry name" value="PyrdxlP_homeostasis"/>
</dbReference>
<evidence type="ECO:0000256" key="1">
    <source>
        <dbReference type="ARBA" id="ARBA00022898"/>
    </source>
</evidence>
<dbReference type="SUPFAM" id="SSF51419">
    <property type="entry name" value="PLP-binding barrel"/>
    <property type="match status" value="1"/>
</dbReference>
<evidence type="ECO:0000256" key="3">
    <source>
        <dbReference type="PIRSR" id="PIRSR004848-1"/>
    </source>
</evidence>
<dbReference type="Pfam" id="PF01168">
    <property type="entry name" value="Ala_racemase_N"/>
    <property type="match status" value="1"/>
</dbReference>
<evidence type="ECO:0000256" key="4">
    <source>
        <dbReference type="RuleBase" id="RU004514"/>
    </source>
</evidence>
<evidence type="ECO:0000259" key="5">
    <source>
        <dbReference type="Pfam" id="PF01168"/>
    </source>
</evidence>
<gene>
    <name evidence="6" type="ORF">CR205_04915</name>
</gene>
<comment type="similarity">
    <text evidence="2 4">Belongs to the pyridoxal phosphate-binding protein YggS/PROSC family.</text>
</comment>
<dbReference type="PANTHER" id="PTHR10146">
    <property type="entry name" value="PROLINE SYNTHETASE CO-TRANSCRIBED BACTERIAL HOMOLOG PROTEIN"/>
    <property type="match status" value="1"/>
</dbReference>
<dbReference type="OrthoDB" id="9804072at2"/>
<feature type="modified residue" description="N6-(pyridoxal phosphate)lysine" evidence="2 3">
    <location>
        <position position="35"/>
    </location>
</feature>
<protein>
    <recommendedName>
        <fullName evidence="2">Pyridoxal phosphate homeostasis protein</fullName>
        <shortName evidence="2">PLP homeostasis protein</shortName>
    </recommendedName>
</protein>
<comment type="function">
    <text evidence="2">Pyridoxal 5'-phosphate (PLP)-binding protein, which is involved in PLP homeostasis.</text>
</comment>
<dbReference type="Gene3D" id="3.20.20.10">
    <property type="entry name" value="Alanine racemase"/>
    <property type="match status" value="1"/>
</dbReference>
<dbReference type="CDD" id="cd00635">
    <property type="entry name" value="PLPDE_III_YBL036c_like"/>
    <property type="match status" value="1"/>
</dbReference>
<evidence type="ECO:0000313" key="6">
    <source>
        <dbReference type="EMBL" id="PYZ97940.1"/>
    </source>
</evidence>
<evidence type="ECO:0000313" key="7">
    <source>
        <dbReference type="Proteomes" id="UP000248066"/>
    </source>
</evidence>
<comment type="caution">
    <text evidence="6">The sequence shown here is derived from an EMBL/GenBank/DDBJ whole genome shotgun (WGS) entry which is preliminary data.</text>
</comment>
<dbReference type="InterPro" id="IPR029066">
    <property type="entry name" value="PLP-binding_barrel"/>
</dbReference>
<dbReference type="AlphaFoldDB" id="A0A2W0HDB7"/>
<keyword evidence="7" id="KW-1185">Reference proteome</keyword>
<feature type="domain" description="Alanine racemase N-terminal" evidence="5">
    <location>
        <begin position="9"/>
        <end position="225"/>
    </location>
</feature>
<proteinExistence type="inferred from homology"/>
<dbReference type="NCBIfam" id="TIGR00044">
    <property type="entry name" value="YggS family pyridoxal phosphate-dependent enzyme"/>
    <property type="match status" value="1"/>
</dbReference>
<dbReference type="RefSeq" id="WP_110517519.1">
    <property type="nucleotide sequence ID" value="NZ_PDOF01000001.1"/>
</dbReference>
<accession>A0A2W0HDB7</accession>
<evidence type="ECO:0000256" key="2">
    <source>
        <dbReference type="HAMAP-Rule" id="MF_02087"/>
    </source>
</evidence>
<comment type="cofactor">
    <cofactor evidence="3">
        <name>pyridoxal 5'-phosphate</name>
        <dbReference type="ChEBI" id="CHEBI:597326"/>
    </cofactor>
</comment>
<name>A0A2W0HDB7_9BACI</name>
<dbReference type="Proteomes" id="UP000248066">
    <property type="component" value="Unassembled WGS sequence"/>
</dbReference>
<dbReference type="FunFam" id="3.20.20.10:FF:000011">
    <property type="entry name" value="Pyridoxal phosphate homeostasis protein"/>
    <property type="match status" value="1"/>
</dbReference>
<dbReference type="EMBL" id="PDOF01000001">
    <property type="protein sequence ID" value="PYZ97940.1"/>
    <property type="molecule type" value="Genomic_DNA"/>
</dbReference>
<keyword evidence="1 2" id="KW-0663">Pyridoxal phosphate</keyword>
<dbReference type="GO" id="GO:0030170">
    <property type="term" value="F:pyridoxal phosphate binding"/>
    <property type="evidence" value="ECO:0007669"/>
    <property type="project" value="UniProtKB-UniRule"/>
</dbReference>
<organism evidence="6 7">
    <name type="scientific">Alteribacter lacisalsi</name>
    <dbReference type="NCBI Taxonomy" id="2045244"/>
    <lineage>
        <taxon>Bacteria</taxon>
        <taxon>Bacillati</taxon>
        <taxon>Bacillota</taxon>
        <taxon>Bacilli</taxon>
        <taxon>Bacillales</taxon>
        <taxon>Bacillaceae</taxon>
        <taxon>Alteribacter</taxon>
    </lineage>
</organism>
<dbReference type="InterPro" id="IPR001608">
    <property type="entry name" value="Ala_racemase_N"/>
</dbReference>